<gene>
    <name evidence="2" type="ORF">THAR02_04276</name>
</gene>
<protein>
    <submittedName>
        <fullName evidence="2">Uncharacterized protein</fullName>
    </submittedName>
</protein>
<evidence type="ECO:0000256" key="1">
    <source>
        <dbReference type="SAM" id="MobiDB-lite"/>
    </source>
</evidence>
<sequence length="164" mass="17587">MRPRTCADPDASPGRYIWLPSQRWLIASRAVKNRFHVPSFCLVQTLGTLGSNAAPLILSPTTASIASALARSLVRSGRCLTRTRSTTRPETRPQTHGHPPVSRLDASTPLAGCISACRPPASLSESKSESESLTSLASIQSQSQSQSQSLPSVLDPLIPYHTVD</sequence>
<evidence type="ECO:0000313" key="2">
    <source>
        <dbReference type="EMBL" id="KKP03592.1"/>
    </source>
</evidence>
<organism evidence="2 3">
    <name type="scientific">Trichoderma harzianum</name>
    <name type="common">Hypocrea lixii</name>
    <dbReference type="NCBI Taxonomy" id="5544"/>
    <lineage>
        <taxon>Eukaryota</taxon>
        <taxon>Fungi</taxon>
        <taxon>Dikarya</taxon>
        <taxon>Ascomycota</taxon>
        <taxon>Pezizomycotina</taxon>
        <taxon>Sordariomycetes</taxon>
        <taxon>Hypocreomycetidae</taxon>
        <taxon>Hypocreales</taxon>
        <taxon>Hypocreaceae</taxon>
        <taxon>Trichoderma</taxon>
    </lineage>
</organism>
<feature type="region of interest" description="Disordered" evidence="1">
    <location>
        <begin position="120"/>
        <end position="164"/>
    </location>
</feature>
<accession>A0A0F9ZTS6</accession>
<name>A0A0F9ZTS6_TRIHA</name>
<evidence type="ECO:0000313" key="3">
    <source>
        <dbReference type="Proteomes" id="UP000034112"/>
    </source>
</evidence>
<proteinExistence type="predicted"/>
<comment type="caution">
    <text evidence="2">The sequence shown here is derived from an EMBL/GenBank/DDBJ whole genome shotgun (WGS) entry which is preliminary data.</text>
</comment>
<feature type="region of interest" description="Disordered" evidence="1">
    <location>
        <begin position="82"/>
        <end position="104"/>
    </location>
</feature>
<dbReference type="Proteomes" id="UP000034112">
    <property type="component" value="Unassembled WGS sequence"/>
</dbReference>
<dbReference type="EMBL" id="JOKZ01000104">
    <property type="protein sequence ID" value="KKP03592.1"/>
    <property type="molecule type" value="Genomic_DNA"/>
</dbReference>
<dbReference type="AlphaFoldDB" id="A0A0F9ZTS6"/>
<feature type="compositionally biased region" description="Low complexity" evidence="1">
    <location>
        <begin position="131"/>
        <end position="154"/>
    </location>
</feature>
<reference evidence="3" key="1">
    <citation type="journal article" date="2015" name="Genome Announc.">
        <title>Draft whole-genome sequence of the biocontrol agent Trichoderma harzianum T6776.</title>
        <authorList>
            <person name="Baroncelli R."/>
            <person name="Piaggeschi G."/>
            <person name="Fiorini L."/>
            <person name="Bertolini E."/>
            <person name="Zapparata A."/>
            <person name="Pe M.E."/>
            <person name="Sarrocco S."/>
            <person name="Vannacci G."/>
        </authorList>
    </citation>
    <scope>NUCLEOTIDE SEQUENCE [LARGE SCALE GENOMIC DNA]</scope>
    <source>
        <strain evidence="3">T6776</strain>
    </source>
</reference>